<dbReference type="InterPro" id="IPR023465">
    <property type="entry name" value="Riboflavin_kinase_dom_sf"/>
</dbReference>
<dbReference type="SMART" id="SM00904">
    <property type="entry name" value="Flavokinase"/>
    <property type="match status" value="1"/>
</dbReference>
<evidence type="ECO:0000256" key="6">
    <source>
        <dbReference type="ARBA" id="ARBA00022679"/>
    </source>
</evidence>
<dbReference type="Gene3D" id="3.40.50.620">
    <property type="entry name" value="HUPs"/>
    <property type="match status" value="1"/>
</dbReference>
<dbReference type="RefSeq" id="WP_367957993.1">
    <property type="nucleotide sequence ID" value="NZ_JBAKFK010000001.1"/>
</dbReference>
<evidence type="ECO:0000256" key="12">
    <source>
        <dbReference type="ARBA" id="ARBA00023268"/>
    </source>
</evidence>
<sequence length="316" mass="35187">MELIRGAHNLSERHRGCVATIGNFDGIHRGHQAVIEALHQAAARLGLPDMVILFEPQPREFFAPQTAPGRITRLRDKLRILRELGVQRVLCLRFDARLAAQPAEAFIQTLLHQALDVRFLMVGDDFRFGHKRRGDFAMLAEAADQYGFELSRMPTVQEGDSRVSSTRVRETLAAGDLATAARLLGRRLRISGRIVRGQALGRELGWPTANMAFGKHPPPMRGIFNVLVHGLGDPVPGVASLGTRPTVNGVETLLETYLIDFAGDLYGRHVEVEFIHRQRDEWDFEGLDALKRQIAIDVAQARDWFDGFDATNTTAG</sequence>
<evidence type="ECO:0000256" key="3">
    <source>
        <dbReference type="ARBA" id="ARBA00005201"/>
    </source>
</evidence>
<evidence type="ECO:0000256" key="10">
    <source>
        <dbReference type="ARBA" id="ARBA00022827"/>
    </source>
</evidence>
<dbReference type="PANTHER" id="PTHR22749:SF6">
    <property type="entry name" value="RIBOFLAVIN KINASE"/>
    <property type="match status" value="1"/>
</dbReference>
<keyword evidence="18" id="KW-1185">Reference proteome</keyword>
<evidence type="ECO:0000256" key="15">
    <source>
        <dbReference type="PIRNR" id="PIRNR004491"/>
    </source>
</evidence>
<dbReference type="EC" id="2.7.7.2" evidence="15"/>
<dbReference type="EMBL" id="JBAKFM010000001">
    <property type="protein sequence ID" value="MEX0468506.1"/>
    <property type="molecule type" value="Genomic_DNA"/>
</dbReference>
<feature type="domain" description="Riboflavin kinase" evidence="16">
    <location>
        <begin position="183"/>
        <end position="306"/>
    </location>
</feature>
<dbReference type="NCBIfam" id="NF004160">
    <property type="entry name" value="PRK05627.1-3"/>
    <property type="match status" value="1"/>
</dbReference>
<keyword evidence="8 15" id="KW-0547">Nucleotide-binding</keyword>
<dbReference type="InterPro" id="IPR023468">
    <property type="entry name" value="Riboflavin_kinase"/>
</dbReference>
<keyword evidence="4 15" id="KW-0285">Flavoprotein</keyword>
<dbReference type="PANTHER" id="PTHR22749">
    <property type="entry name" value="RIBOFLAVIN KINASE/FMN ADENYLYLTRANSFERASE"/>
    <property type="match status" value="1"/>
</dbReference>
<reference evidence="17 18" key="1">
    <citation type="submission" date="2024-02" db="EMBL/GenBank/DDBJ databases">
        <title>New especies of Spiribacter isolated from saline water.</title>
        <authorList>
            <person name="Leon M.J."/>
            <person name="De La Haba R."/>
            <person name="Sanchez-Porro C."/>
            <person name="Ventosa A."/>
        </authorList>
    </citation>
    <scope>NUCLEOTIDE SEQUENCE [LARGE SCALE GENOMIC DNA]</scope>
    <source>
        <strain evidence="18">ag22IC6-390</strain>
    </source>
</reference>
<organism evidence="17 18">
    <name type="scientific">Spiribacter pallidus</name>
    <dbReference type="NCBI Taxonomy" id="1987936"/>
    <lineage>
        <taxon>Bacteria</taxon>
        <taxon>Pseudomonadati</taxon>
        <taxon>Pseudomonadota</taxon>
        <taxon>Gammaproteobacteria</taxon>
        <taxon>Chromatiales</taxon>
        <taxon>Ectothiorhodospiraceae</taxon>
        <taxon>Spiribacter</taxon>
    </lineage>
</organism>
<accession>A0ABV3TA45</accession>
<dbReference type="Proteomes" id="UP001556709">
    <property type="component" value="Unassembled WGS sequence"/>
</dbReference>
<dbReference type="EC" id="2.7.1.26" evidence="15"/>
<dbReference type="InterPro" id="IPR002606">
    <property type="entry name" value="Riboflavin_kinase_bac"/>
</dbReference>
<evidence type="ECO:0000256" key="9">
    <source>
        <dbReference type="ARBA" id="ARBA00022777"/>
    </source>
</evidence>
<keyword evidence="6 15" id="KW-0808">Transferase</keyword>
<name>A0ABV3TA45_9GAMM</name>
<comment type="function">
    <text evidence="1">Catalyzes the phosphorylation of riboflavin to FMN followed by the adenylation of FMN to FAD.</text>
</comment>
<evidence type="ECO:0000256" key="8">
    <source>
        <dbReference type="ARBA" id="ARBA00022741"/>
    </source>
</evidence>
<evidence type="ECO:0000313" key="18">
    <source>
        <dbReference type="Proteomes" id="UP001556709"/>
    </source>
</evidence>
<dbReference type="PIRSF" id="PIRSF004491">
    <property type="entry name" value="FAD_Synth"/>
    <property type="match status" value="1"/>
</dbReference>
<evidence type="ECO:0000256" key="1">
    <source>
        <dbReference type="ARBA" id="ARBA00002121"/>
    </source>
</evidence>
<dbReference type="Pfam" id="PF06574">
    <property type="entry name" value="FAD_syn"/>
    <property type="match status" value="1"/>
</dbReference>
<dbReference type="GO" id="GO:0008531">
    <property type="term" value="F:riboflavin kinase activity"/>
    <property type="evidence" value="ECO:0007669"/>
    <property type="project" value="UniProtKB-EC"/>
</dbReference>
<dbReference type="InterPro" id="IPR015864">
    <property type="entry name" value="FAD_synthase"/>
</dbReference>
<dbReference type="NCBIfam" id="TIGR00083">
    <property type="entry name" value="ribF"/>
    <property type="match status" value="1"/>
</dbReference>
<evidence type="ECO:0000256" key="14">
    <source>
        <dbReference type="ARBA" id="ARBA00049494"/>
    </source>
</evidence>
<proteinExistence type="inferred from homology"/>
<comment type="pathway">
    <text evidence="3 15">Cofactor biosynthesis; FMN biosynthesis; FMN from riboflavin (ATP route): step 1/1.</text>
</comment>
<evidence type="ECO:0000256" key="2">
    <source>
        <dbReference type="ARBA" id="ARBA00004726"/>
    </source>
</evidence>
<protein>
    <recommendedName>
        <fullName evidence="15">Riboflavin biosynthesis protein</fullName>
    </recommendedName>
    <domain>
        <recommendedName>
            <fullName evidence="15">Riboflavin kinase</fullName>
            <ecNumber evidence="15">2.7.1.26</ecNumber>
        </recommendedName>
        <alternativeName>
            <fullName evidence="15">Flavokinase</fullName>
        </alternativeName>
    </domain>
    <domain>
        <recommendedName>
            <fullName evidence="15">FMN adenylyltransferase</fullName>
            <ecNumber evidence="15">2.7.7.2</ecNumber>
        </recommendedName>
        <alternativeName>
            <fullName evidence="15">FAD pyrophosphorylase</fullName>
        </alternativeName>
        <alternativeName>
            <fullName evidence="15">FAD synthase</fullName>
        </alternativeName>
    </domain>
</protein>
<evidence type="ECO:0000256" key="4">
    <source>
        <dbReference type="ARBA" id="ARBA00022630"/>
    </source>
</evidence>
<dbReference type="InterPro" id="IPR015865">
    <property type="entry name" value="Riboflavin_kinase_bac/euk"/>
</dbReference>
<dbReference type="Pfam" id="PF01687">
    <property type="entry name" value="Flavokinase"/>
    <property type="match status" value="1"/>
</dbReference>
<keyword evidence="12" id="KW-0511">Multifunctional enzyme</keyword>
<dbReference type="SUPFAM" id="SSF82114">
    <property type="entry name" value="Riboflavin kinase-like"/>
    <property type="match status" value="1"/>
</dbReference>
<evidence type="ECO:0000313" key="17">
    <source>
        <dbReference type="EMBL" id="MEX0468506.1"/>
    </source>
</evidence>
<evidence type="ECO:0000256" key="13">
    <source>
        <dbReference type="ARBA" id="ARBA00047880"/>
    </source>
</evidence>
<comment type="caution">
    <text evidence="17">The sequence shown here is derived from an EMBL/GenBank/DDBJ whole genome shotgun (WGS) entry which is preliminary data.</text>
</comment>
<dbReference type="GO" id="GO:0003919">
    <property type="term" value="F:FMN adenylyltransferase activity"/>
    <property type="evidence" value="ECO:0007669"/>
    <property type="project" value="UniProtKB-EC"/>
</dbReference>
<dbReference type="CDD" id="cd02064">
    <property type="entry name" value="FAD_synthetase_N"/>
    <property type="match status" value="1"/>
</dbReference>
<keyword evidence="5 15" id="KW-0288">FMN</keyword>
<dbReference type="NCBIfam" id="NF004163">
    <property type="entry name" value="PRK05627.1-6"/>
    <property type="match status" value="1"/>
</dbReference>
<evidence type="ECO:0000256" key="11">
    <source>
        <dbReference type="ARBA" id="ARBA00022840"/>
    </source>
</evidence>
<comment type="pathway">
    <text evidence="2 15">Cofactor biosynthesis; FAD biosynthesis; FAD from FMN: step 1/1.</text>
</comment>
<dbReference type="Gene3D" id="2.40.30.30">
    <property type="entry name" value="Riboflavin kinase-like"/>
    <property type="match status" value="1"/>
</dbReference>
<gene>
    <name evidence="17" type="primary">ribF</name>
    <name evidence="17" type="ORF">V6X73_01975</name>
</gene>
<keyword evidence="11 15" id="KW-0067">ATP-binding</keyword>
<comment type="catalytic activity">
    <reaction evidence="13 15">
        <text>riboflavin + ATP = FMN + ADP + H(+)</text>
        <dbReference type="Rhea" id="RHEA:14357"/>
        <dbReference type="ChEBI" id="CHEBI:15378"/>
        <dbReference type="ChEBI" id="CHEBI:30616"/>
        <dbReference type="ChEBI" id="CHEBI:57986"/>
        <dbReference type="ChEBI" id="CHEBI:58210"/>
        <dbReference type="ChEBI" id="CHEBI:456216"/>
        <dbReference type="EC" id="2.7.1.26"/>
    </reaction>
</comment>
<dbReference type="InterPro" id="IPR014729">
    <property type="entry name" value="Rossmann-like_a/b/a_fold"/>
</dbReference>
<dbReference type="NCBIfam" id="NF004159">
    <property type="entry name" value="PRK05627.1-2"/>
    <property type="match status" value="1"/>
</dbReference>
<dbReference type="SUPFAM" id="SSF52374">
    <property type="entry name" value="Nucleotidylyl transferase"/>
    <property type="match status" value="1"/>
</dbReference>
<comment type="similarity">
    <text evidence="15">Belongs to the ribF family.</text>
</comment>
<keyword evidence="10 15" id="KW-0274">FAD</keyword>
<keyword evidence="9 15" id="KW-0418">Kinase</keyword>
<keyword evidence="7 15" id="KW-0548">Nucleotidyltransferase</keyword>
<evidence type="ECO:0000256" key="7">
    <source>
        <dbReference type="ARBA" id="ARBA00022695"/>
    </source>
</evidence>
<evidence type="ECO:0000256" key="5">
    <source>
        <dbReference type="ARBA" id="ARBA00022643"/>
    </source>
</evidence>
<evidence type="ECO:0000259" key="16">
    <source>
        <dbReference type="SMART" id="SM00904"/>
    </source>
</evidence>
<comment type="catalytic activity">
    <reaction evidence="14 15">
        <text>FMN + ATP + H(+) = FAD + diphosphate</text>
        <dbReference type="Rhea" id="RHEA:17237"/>
        <dbReference type="ChEBI" id="CHEBI:15378"/>
        <dbReference type="ChEBI" id="CHEBI:30616"/>
        <dbReference type="ChEBI" id="CHEBI:33019"/>
        <dbReference type="ChEBI" id="CHEBI:57692"/>
        <dbReference type="ChEBI" id="CHEBI:58210"/>
        <dbReference type="EC" id="2.7.7.2"/>
    </reaction>
</comment>